<accession>A0A438DG36</accession>
<protein>
    <recommendedName>
        <fullName evidence="3">Chromo domain-containing protein</fullName>
    </recommendedName>
</protein>
<proteinExistence type="predicted"/>
<dbReference type="EMBL" id="QGNW01001641">
    <property type="protein sequence ID" value="RVW34433.1"/>
    <property type="molecule type" value="Genomic_DNA"/>
</dbReference>
<comment type="caution">
    <text evidence="1">The sequence shown here is derived from an EMBL/GenBank/DDBJ whole genome shotgun (WGS) entry which is preliminary data.</text>
</comment>
<dbReference type="PANTHER" id="PTHR46148:SF60">
    <property type="entry name" value="CHROMO DOMAIN-CONTAINING PROTEIN"/>
    <property type="match status" value="1"/>
</dbReference>
<gene>
    <name evidence="1" type="ORF">CK203_081439</name>
</gene>
<name>A0A438DG36_VITVI</name>
<organism evidence="1 2">
    <name type="scientific">Vitis vinifera</name>
    <name type="common">Grape</name>
    <dbReference type="NCBI Taxonomy" id="29760"/>
    <lineage>
        <taxon>Eukaryota</taxon>
        <taxon>Viridiplantae</taxon>
        <taxon>Streptophyta</taxon>
        <taxon>Embryophyta</taxon>
        <taxon>Tracheophyta</taxon>
        <taxon>Spermatophyta</taxon>
        <taxon>Magnoliopsida</taxon>
        <taxon>eudicotyledons</taxon>
        <taxon>Gunneridae</taxon>
        <taxon>Pentapetalae</taxon>
        <taxon>rosids</taxon>
        <taxon>Vitales</taxon>
        <taxon>Vitaceae</taxon>
        <taxon>Viteae</taxon>
        <taxon>Vitis</taxon>
    </lineage>
</organism>
<evidence type="ECO:0000313" key="1">
    <source>
        <dbReference type="EMBL" id="RVW34433.1"/>
    </source>
</evidence>
<dbReference type="AlphaFoldDB" id="A0A438DG36"/>
<evidence type="ECO:0008006" key="3">
    <source>
        <dbReference type="Google" id="ProtNLM"/>
    </source>
</evidence>
<reference evidence="1 2" key="1">
    <citation type="journal article" date="2018" name="PLoS Genet.">
        <title>Population sequencing reveals clonal diversity and ancestral inbreeding in the grapevine cultivar Chardonnay.</title>
        <authorList>
            <person name="Roach M.J."/>
            <person name="Johnson D.L."/>
            <person name="Bohlmann J."/>
            <person name="van Vuuren H.J."/>
            <person name="Jones S.J."/>
            <person name="Pretorius I.S."/>
            <person name="Schmidt S.A."/>
            <person name="Borneman A.R."/>
        </authorList>
    </citation>
    <scope>NUCLEOTIDE SEQUENCE [LARGE SCALE GENOMIC DNA]</scope>
    <source>
        <strain evidence="2">cv. Chardonnay</strain>
        <tissue evidence="1">Leaf</tissue>
    </source>
</reference>
<dbReference type="PANTHER" id="PTHR46148">
    <property type="entry name" value="CHROMO DOMAIN-CONTAINING PROTEIN"/>
    <property type="match status" value="1"/>
</dbReference>
<dbReference type="Proteomes" id="UP000288805">
    <property type="component" value="Unassembled WGS sequence"/>
</dbReference>
<sequence length="133" mass="15623">MAPYEALYGRPCKCPMCWMEYGEASLIGLELVQETTDKIRVICDRRKLAPRYIKPFEILQKVGEYEPNTPHVLDFHDLNFQNVTYEEGPREILDKKEQALRTKTIPLVKVLWDHHGVEGATWELESNMRNKYP</sequence>
<evidence type="ECO:0000313" key="2">
    <source>
        <dbReference type="Proteomes" id="UP000288805"/>
    </source>
</evidence>